<reference evidence="2 3" key="1">
    <citation type="submission" date="2017-05" db="EMBL/GenBank/DDBJ databases">
        <title>Streptomyces alboflavus Genome sequencing and assembly.</title>
        <authorList>
            <person name="Wang Y."/>
            <person name="Du B."/>
            <person name="Ding Y."/>
            <person name="Liu H."/>
            <person name="Hou Q."/>
            <person name="Liu K."/>
            <person name="Wang C."/>
            <person name="Yao L."/>
        </authorList>
    </citation>
    <scope>NUCLEOTIDE SEQUENCE [LARGE SCALE GENOMIC DNA]</scope>
    <source>
        <strain evidence="2 3">MDJK44</strain>
    </source>
</reference>
<protein>
    <submittedName>
        <fullName evidence="2">Uncharacterized protein</fullName>
    </submittedName>
</protein>
<evidence type="ECO:0000313" key="3">
    <source>
        <dbReference type="Proteomes" id="UP000195880"/>
    </source>
</evidence>
<keyword evidence="3" id="KW-1185">Reference proteome</keyword>
<feature type="compositionally biased region" description="Low complexity" evidence="1">
    <location>
        <begin position="146"/>
        <end position="155"/>
    </location>
</feature>
<proteinExistence type="predicted"/>
<organism evidence="2 3">
    <name type="scientific">Streptomyces alboflavus</name>
    <dbReference type="NCBI Taxonomy" id="67267"/>
    <lineage>
        <taxon>Bacteria</taxon>
        <taxon>Bacillati</taxon>
        <taxon>Actinomycetota</taxon>
        <taxon>Actinomycetes</taxon>
        <taxon>Kitasatosporales</taxon>
        <taxon>Streptomycetaceae</taxon>
        <taxon>Streptomyces</taxon>
    </lineage>
</organism>
<sequence length="155" mass="16215">MSYDAGLTEVHVGRDLRDAHRLAEVRGQAPVFSAGTQAVAVLPSTAAPAYMPGSSDDALAGVQRAALPRGREVGAAGLEDDGGALAHDLLALRRVEVIGAPEVSRTVVWWAPSFDVVRTTLPGQPRRVTPSASCGGSIGSRRSRSSRSACRSGRW</sequence>
<gene>
    <name evidence="2" type="ORF">SMD44_08372</name>
</gene>
<dbReference type="AlphaFoldDB" id="A0A1Z1WR30"/>
<dbReference type="KEGG" id="salf:SMD44_08372"/>
<feature type="region of interest" description="Disordered" evidence="1">
    <location>
        <begin position="126"/>
        <end position="155"/>
    </location>
</feature>
<dbReference type="Proteomes" id="UP000195880">
    <property type="component" value="Chromosome"/>
</dbReference>
<name>A0A1Z1WR30_9ACTN</name>
<dbReference type="EMBL" id="CP021748">
    <property type="protein sequence ID" value="ARX88885.1"/>
    <property type="molecule type" value="Genomic_DNA"/>
</dbReference>
<evidence type="ECO:0000313" key="2">
    <source>
        <dbReference type="EMBL" id="ARX88885.1"/>
    </source>
</evidence>
<evidence type="ECO:0000256" key="1">
    <source>
        <dbReference type="SAM" id="MobiDB-lite"/>
    </source>
</evidence>
<accession>A0A1Z1WR30</accession>